<dbReference type="SMART" id="SM00339">
    <property type="entry name" value="FH"/>
    <property type="match status" value="1"/>
</dbReference>
<feature type="region of interest" description="Disordered" evidence="5">
    <location>
        <begin position="1"/>
        <end position="46"/>
    </location>
</feature>
<dbReference type="SUPFAM" id="SSF46785">
    <property type="entry name" value="Winged helix' DNA-binding domain"/>
    <property type="match status" value="1"/>
</dbReference>
<keyword evidence="4" id="KW-0539">Nucleus</keyword>
<dbReference type="EMBL" id="CAUEEQ010074471">
    <property type="protein sequence ID" value="CAJ0966419.1"/>
    <property type="molecule type" value="Genomic_DNA"/>
</dbReference>
<dbReference type="PRINTS" id="PR00053">
    <property type="entry name" value="FORKHEAD"/>
</dbReference>
<reference evidence="7" key="1">
    <citation type="submission" date="2023-07" db="EMBL/GenBank/DDBJ databases">
        <authorList>
            <person name="Stuckert A."/>
        </authorList>
    </citation>
    <scope>NUCLEOTIDE SEQUENCE</scope>
</reference>
<keyword evidence="8" id="KW-1185">Reference proteome</keyword>
<dbReference type="Proteomes" id="UP001176940">
    <property type="component" value="Unassembled WGS sequence"/>
</dbReference>
<dbReference type="Pfam" id="PF00250">
    <property type="entry name" value="Forkhead"/>
    <property type="match status" value="1"/>
</dbReference>
<dbReference type="Gene3D" id="1.10.10.10">
    <property type="entry name" value="Winged helix-like DNA-binding domain superfamily/Winged helix DNA-binding domain"/>
    <property type="match status" value="1"/>
</dbReference>
<feature type="DNA-binding region" description="Fork-head" evidence="4">
    <location>
        <begin position="79"/>
        <end position="173"/>
    </location>
</feature>
<evidence type="ECO:0000256" key="2">
    <source>
        <dbReference type="ARBA" id="ARBA00023125"/>
    </source>
</evidence>
<feature type="compositionally biased region" description="Low complexity" evidence="5">
    <location>
        <begin position="32"/>
        <end position="44"/>
    </location>
</feature>
<keyword evidence="2 4" id="KW-0238">DNA-binding</keyword>
<dbReference type="InterPro" id="IPR036390">
    <property type="entry name" value="WH_DNA-bd_sf"/>
</dbReference>
<evidence type="ECO:0000256" key="1">
    <source>
        <dbReference type="ARBA" id="ARBA00023015"/>
    </source>
</evidence>
<dbReference type="PANTHER" id="PTHR11829">
    <property type="entry name" value="FORKHEAD BOX PROTEIN"/>
    <property type="match status" value="1"/>
</dbReference>
<evidence type="ECO:0000313" key="7">
    <source>
        <dbReference type="EMBL" id="CAJ0966419.1"/>
    </source>
</evidence>
<comment type="subcellular location">
    <subcellularLocation>
        <location evidence="4">Nucleus</location>
    </subcellularLocation>
</comment>
<evidence type="ECO:0000256" key="5">
    <source>
        <dbReference type="SAM" id="MobiDB-lite"/>
    </source>
</evidence>
<dbReference type="InterPro" id="IPR001766">
    <property type="entry name" value="Fork_head_dom"/>
</dbReference>
<gene>
    <name evidence="7" type="ORF">RIMI_LOCUS21290654</name>
</gene>
<evidence type="ECO:0000256" key="4">
    <source>
        <dbReference type="PROSITE-ProRule" id="PRU00089"/>
    </source>
</evidence>
<dbReference type="PROSITE" id="PS50039">
    <property type="entry name" value="FORK_HEAD_3"/>
    <property type="match status" value="1"/>
</dbReference>
<dbReference type="PANTHER" id="PTHR11829:SF384">
    <property type="entry name" value="FORK-HEAD DOMAIN-CONTAINING PROTEIN"/>
    <property type="match status" value="1"/>
</dbReference>
<organism evidence="7 8">
    <name type="scientific">Ranitomeya imitator</name>
    <name type="common">mimic poison frog</name>
    <dbReference type="NCBI Taxonomy" id="111125"/>
    <lineage>
        <taxon>Eukaryota</taxon>
        <taxon>Metazoa</taxon>
        <taxon>Chordata</taxon>
        <taxon>Craniata</taxon>
        <taxon>Vertebrata</taxon>
        <taxon>Euteleostomi</taxon>
        <taxon>Amphibia</taxon>
        <taxon>Batrachia</taxon>
        <taxon>Anura</taxon>
        <taxon>Neobatrachia</taxon>
        <taxon>Hyloidea</taxon>
        <taxon>Dendrobatidae</taxon>
        <taxon>Dendrobatinae</taxon>
        <taxon>Ranitomeya</taxon>
    </lineage>
</organism>
<dbReference type="InterPro" id="IPR050211">
    <property type="entry name" value="FOX_domain-containing"/>
</dbReference>
<comment type="caution">
    <text evidence="7">The sequence shown here is derived from an EMBL/GenBank/DDBJ whole genome shotgun (WGS) entry which is preliminary data.</text>
</comment>
<feature type="domain" description="Fork-head" evidence="6">
    <location>
        <begin position="79"/>
        <end position="173"/>
    </location>
</feature>
<evidence type="ECO:0000256" key="3">
    <source>
        <dbReference type="ARBA" id="ARBA00023163"/>
    </source>
</evidence>
<dbReference type="InterPro" id="IPR036388">
    <property type="entry name" value="WH-like_DNA-bd_sf"/>
</dbReference>
<keyword evidence="1" id="KW-0805">Transcription regulation</keyword>
<protein>
    <recommendedName>
        <fullName evidence="6">Fork-head domain-containing protein</fullName>
    </recommendedName>
</protein>
<evidence type="ECO:0000259" key="6">
    <source>
        <dbReference type="PROSITE" id="PS50039"/>
    </source>
</evidence>
<sequence length="237" mass="26365">MEVSSPDYSKVQKVPKPWKSSSVYDVSDHPEPNGNGSGNLPNGNVDNQVEALDLSTKLGMAKKPCLPNLSHNDRIQTRRPHYSFLALIAMALQSTPKKKLTLCQIYSYVVNKFPFYRRDQGGWQNCIRHTLSVNDCFKKVDRDACNPGRGCYWTFDSSCVKMLSNGKLKGHRKRHNESKTSNKLDSTQNLKSLWSNILAGSPMSKMKSSPPPALDMSPCLANCPSAIDVVKSNEVST</sequence>
<proteinExistence type="predicted"/>
<evidence type="ECO:0000313" key="8">
    <source>
        <dbReference type="Proteomes" id="UP001176940"/>
    </source>
</evidence>
<name>A0ABN9MI04_9NEOB</name>
<accession>A0ABN9MI04</accession>
<dbReference type="CDD" id="cd00059">
    <property type="entry name" value="FH_FOX"/>
    <property type="match status" value="1"/>
</dbReference>
<keyword evidence="3" id="KW-0804">Transcription</keyword>